<proteinExistence type="predicted"/>
<comment type="caution">
    <text evidence="2">The sequence shown here is derived from an EMBL/GenBank/DDBJ whole genome shotgun (WGS) entry which is preliminary data.</text>
</comment>
<feature type="domain" description="DNA mismatch repair protein S5" evidence="1">
    <location>
        <begin position="2"/>
        <end position="143"/>
    </location>
</feature>
<dbReference type="InterPro" id="IPR014721">
    <property type="entry name" value="Ribsml_uS5_D2-typ_fold_subgr"/>
</dbReference>
<dbReference type="InterPro" id="IPR038973">
    <property type="entry name" value="MutL/Mlh/Pms-like"/>
</dbReference>
<dbReference type="InterPro" id="IPR032189">
    <property type="entry name" value="Mlh1_C"/>
</dbReference>
<sequence>NLCEITLESFADQTKNPRISFLVNKLHVSFVALLTHLSQITSNISRLAIKSLFFINNRVVECPELRKALELVYSQVLPQCVGKFGPNRSQSSKADTNIFAYFSLQIPANLLDVNVHPTKEQVLFTNSKQITEGIIDACKEALLAESDVQCFSFNACSASTSSVPKTKLNTSGEILTSLQSLTNRKVLPQFKVRTDYKSRTLEAFFDVPEPFKAVISSGESTNSEVCIVPAENEKKRDKSPDLAFDSDPADIVSPPRKRTLINKELQQWTKEKYGKASLKNTDELGMPQKRTELEDKFRMLVLDLEKDASPKLRNVLRECKYVGLTTHKRRYMLVQRGLSLLNLDLDQMLEEMFHQLLLRNFGNLGEYRLNKPIALDAILKKLGSREEEERRRIHDQIIAKQILLFDYFTFRIQKHKDGLFYLHGFPMLLDKYLPDLCQMPTLMYRLGEIIGETSDESRLLSALIRLLSQFYSNKLTPMSREEDKCYRWSLEHVILPAFRSVYFPSKSIEETKAITTLTTLPVLYKSFERC</sequence>
<dbReference type="PANTHER" id="PTHR10073">
    <property type="entry name" value="DNA MISMATCH REPAIR PROTEIN MLH, PMS, MUTL"/>
    <property type="match status" value="1"/>
</dbReference>
<dbReference type="AlphaFoldDB" id="A0ABD2Q689"/>
<dbReference type="EMBL" id="JBJKFK010000933">
    <property type="protein sequence ID" value="KAL3314682.1"/>
    <property type="molecule type" value="Genomic_DNA"/>
</dbReference>
<dbReference type="SMART" id="SM01340">
    <property type="entry name" value="DNA_mis_repair"/>
    <property type="match status" value="1"/>
</dbReference>
<gene>
    <name evidence="2" type="primary">MLH1_1</name>
    <name evidence="2" type="ORF">Ciccas_006699</name>
</gene>
<accession>A0ABD2Q689</accession>
<dbReference type="Proteomes" id="UP001626550">
    <property type="component" value="Unassembled WGS sequence"/>
</dbReference>
<keyword evidence="3" id="KW-1185">Reference proteome</keyword>
<name>A0ABD2Q689_9PLAT</name>
<reference evidence="2 3" key="1">
    <citation type="submission" date="2024-11" db="EMBL/GenBank/DDBJ databases">
        <title>Adaptive evolution of stress response genes in parasites aligns with host niche diversity.</title>
        <authorList>
            <person name="Hahn C."/>
            <person name="Resl P."/>
        </authorList>
    </citation>
    <scope>NUCLEOTIDE SEQUENCE [LARGE SCALE GENOMIC DNA]</scope>
    <source>
        <strain evidence="2">EGGRZ-B1_66</strain>
        <tissue evidence="2">Body</tissue>
    </source>
</reference>
<dbReference type="Gene3D" id="3.30.230.10">
    <property type="match status" value="1"/>
</dbReference>
<dbReference type="Pfam" id="PF16413">
    <property type="entry name" value="Mlh1_C"/>
    <property type="match status" value="1"/>
</dbReference>
<feature type="non-terminal residue" evidence="2">
    <location>
        <position position="1"/>
    </location>
</feature>
<evidence type="ECO:0000313" key="2">
    <source>
        <dbReference type="EMBL" id="KAL3314682.1"/>
    </source>
</evidence>
<dbReference type="PANTHER" id="PTHR10073:SF12">
    <property type="entry name" value="DNA MISMATCH REPAIR PROTEIN MLH1"/>
    <property type="match status" value="1"/>
</dbReference>
<evidence type="ECO:0000313" key="3">
    <source>
        <dbReference type="Proteomes" id="UP001626550"/>
    </source>
</evidence>
<dbReference type="InterPro" id="IPR020568">
    <property type="entry name" value="Ribosomal_Su5_D2-typ_SF"/>
</dbReference>
<dbReference type="Pfam" id="PF01119">
    <property type="entry name" value="DNA_mis_repair"/>
    <property type="match status" value="1"/>
</dbReference>
<dbReference type="SUPFAM" id="SSF54211">
    <property type="entry name" value="Ribosomal protein S5 domain 2-like"/>
    <property type="match status" value="1"/>
</dbReference>
<dbReference type="InterPro" id="IPR013507">
    <property type="entry name" value="DNA_mismatch_S5_2-like"/>
</dbReference>
<organism evidence="2 3">
    <name type="scientific">Cichlidogyrus casuarinus</name>
    <dbReference type="NCBI Taxonomy" id="1844966"/>
    <lineage>
        <taxon>Eukaryota</taxon>
        <taxon>Metazoa</taxon>
        <taxon>Spiralia</taxon>
        <taxon>Lophotrochozoa</taxon>
        <taxon>Platyhelminthes</taxon>
        <taxon>Monogenea</taxon>
        <taxon>Monopisthocotylea</taxon>
        <taxon>Dactylogyridea</taxon>
        <taxon>Ancyrocephalidae</taxon>
        <taxon>Cichlidogyrus</taxon>
    </lineage>
</organism>
<evidence type="ECO:0000259" key="1">
    <source>
        <dbReference type="SMART" id="SM01340"/>
    </source>
</evidence>
<protein>
    <submittedName>
        <fullName evidence="2">DNA mismatch repair protein</fullName>
    </submittedName>
</protein>